<feature type="region of interest" description="Disordered" evidence="1">
    <location>
        <begin position="1"/>
        <end position="25"/>
    </location>
</feature>
<feature type="compositionally biased region" description="Acidic residues" evidence="1">
    <location>
        <begin position="7"/>
        <end position="16"/>
    </location>
</feature>
<evidence type="ECO:0000256" key="1">
    <source>
        <dbReference type="SAM" id="MobiDB-lite"/>
    </source>
</evidence>
<name>A0A2P5FIB7_TREOI</name>
<dbReference type="PANTHER" id="PTHR33978:SF18">
    <property type="entry name" value="OS01G0656300 PROTEIN"/>
    <property type="match status" value="1"/>
</dbReference>
<sequence>MSKRQEEEEEEEEEEEDHKGEKEENNLAIWDCGSPLYDSYELVSLSHLIERHLMVPPSIGGSSKRFITQFSKPTNDVDPPMKNSNVGTTKLAKGCSIVARLGGLVERTIMWKRKKVFGERKDQKPNKKMKTNKLSGFYNRIASWRKQDY</sequence>
<proteinExistence type="predicted"/>
<dbReference type="EMBL" id="JXTC01000031">
    <property type="protein sequence ID" value="PON97530.1"/>
    <property type="molecule type" value="Genomic_DNA"/>
</dbReference>
<dbReference type="Proteomes" id="UP000237000">
    <property type="component" value="Unassembled WGS sequence"/>
</dbReference>
<evidence type="ECO:0000313" key="3">
    <source>
        <dbReference type="Proteomes" id="UP000237000"/>
    </source>
</evidence>
<comment type="caution">
    <text evidence="2">The sequence shown here is derived from an EMBL/GenBank/DDBJ whole genome shotgun (WGS) entry which is preliminary data.</text>
</comment>
<dbReference type="OrthoDB" id="690771at2759"/>
<reference evidence="3" key="1">
    <citation type="submission" date="2016-06" db="EMBL/GenBank/DDBJ databases">
        <title>Parallel loss of symbiosis genes in relatives of nitrogen-fixing non-legume Parasponia.</title>
        <authorList>
            <person name="Van Velzen R."/>
            <person name="Holmer R."/>
            <person name="Bu F."/>
            <person name="Rutten L."/>
            <person name="Van Zeijl A."/>
            <person name="Liu W."/>
            <person name="Santuari L."/>
            <person name="Cao Q."/>
            <person name="Sharma T."/>
            <person name="Shen D."/>
            <person name="Roswanjaya Y."/>
            <person name="Wardhani T."/>
            <person name="Kalhor M.S."/>
            <person name="Jansen J."/>
            <person name="Van den Hoogen J."/>
            <person name="Gungor B."/>
            <person name="Hartog M."/>
            <person name="Hontelez J."/>
            <person name="Verver J."/>
            <person name="Yang W.-C."/>
            <person name="Schijlen E."/>
            <person name="Repin R."/>
            <person name="Schilthuizen M."/>
            <person name="Schranz E."/>
            <person name="Heidstra R."/>
            <person name="Miyata K."/>
            <person name="Fedorova E."/>
            <person name="Kohlen W."/>
            <person name="Bisseling T."/>
            <person name="Smit S."/>
            <person name="Geurts R."/>
        </authorList>
    </citation>
    <scope>NUCLEOTIDE SEQUENCE [LARGE SCALE GENOMIC DNA]</scope>
    <source>
        <strain evidence="3">cv. RG33-2</strain>
    </source>
</reference>
<dbReference type="InParanoid" id="A0A2P5FIB7"/>
<accession>A0A2P5FIB7</accession>
<evidence type="ECO:0000313" key="2">
    <source>
        <dbReference type="EMBL" id="PON97530.1"/>
    </source>
</evidence>
<dbReference type="PANTHER" id="PTHR33978">
    <property type="entry name" value="SERINE/THREONINE-KINASE"/>
    <property type="match status" value="1"/>
</dbReference>
<organism evidence="2 3">
    <name type="scientific">Trema orientale</name>
    <name type="common">Charcoal tree</name>
    <name type="synonym">Celtis orientalis</name>
    <dbReference type="NCBI Taxonomy" id="63057"/>
    <lineage>
        <taxon>Eukaryota</taxon>
        <taxon>Viridiplantae</taxon>
        <taxon>Streptophyta</taxon>
        <taxon>Embryophyta</taxon>
        <taxon>Tracheophyta</taxon>
        <taxon>Spermatophyta</taxon>
        <taxon>Magnoliopsida</taxon>
        <taxon>eudicotyledons</taxon>
        <taxon>Gunneridae</taxon>
        <taxon>Pentapetalae</taxon>
        <taxon>rosids</taxon>
        <taxon>fabids</taxon>
        <taxon>Rosales</taxon>
        <taxon>Cannabaceae</taxon>
        <taxon>Trema</taxon>
    </lineage>
</organism>
<dbReference type="AlphaFoldDB" id="A0A2P5FIB7"/>
<keyword evidence="3" id="KW-1185">Reference proteome</keyword>
<protein>
    <submittedName>
        <fullName evidence="2">Uncharacterized protein</fullName>
    </submittedName>
</protein>
<gene>
    <name evidence="2" type="ORF">TorRG33x02_067320</name>
</gene>